<dbReference type="InterPro" id="IPR005064">
    <property type="entry name" value="BUG"/>
</dbReference>
<dbReference type="PANTHER" id="PTHR42928:SF5">
    <property type="entry name" value="BLR1237 PROTEIN"/>
    <property type="match status" value="1"/>
</dbReference>
<evidence type="ECO:0000256" key="1">
    <source>
        <dbReference type="ARBA" id="ARBA00006987"/>
    </source>
</evidence>
<dbReference type="PANTHER" id="PTHR42928">
    <property type="entry name" value="TRICARBOXYLATE-BINDING PROTEIN"/>
    <property type="match status" value="1"/>
</dbReference>
<dbReference type="EMBL" id="FUWJ01000002">
    <property type="protein sequence ID" value="SJZ69432.1"/>
    <property type="molecule type" value="Genomic_DNA"/>
</dbReference>
<comment type="similarity">
    <text evidence="1">Belongs to the UPF0065 (bug) family.</text>
</comment>
<dbReference type="Pfam" id="PF03401">
    <property type="entry name" value="TctC"/>
    <property type="match status" value="1"/>
</dbReference>
<proteinExistence type="inferred from homology"/>
<organism evidence="2 3">
    <name type="scientific">Enhydrobacter aerosaccus</name>
    <dbReference type="NCBI Taxonomy" id="225324"/>
    <lineage>
        <taxon>Bacteria</taxon>
        <taxon>Pseudomonadati</taxon>
        <taxon>Pseudomonadota</taxon>
        <taxon>Alphaproteobacteria</taxon>
        <taxon>Hyphomicrobiales</taxon>
        <taxon>Enhydrobacter</taxon>
    </lineage>
</organism>
<accession>A0A1T4MQZ9</accession>
<dbReference type="STRING" id="225324.SAMN02745126_01928"/>
<gene>
    <name evidence="2" type="ORF">SAMN02745126_01928</name>
</gene>
<keyword evidence="3" id="KW-1185">Reference proteome</keyword>
<evidence type="ECO:0000313" key="2">
    <source>
        <dbReference type="EMBL" id="SJZ69432.1"/>
    </source>
</evidence>
<name>A0A1T4MQZ9_9HYPH</name>
<dbReference type="Gene3D" id="3.40.190.10">
    <property type="entry name" value="Periplasmic binding protein-like II"/>
    <property type="match status" value="1"/>
</dbReference>
<keyword evidence="2" id="KW-0675">Receptor</keyword>
<sequence>MNRLPRRRPLIAGILSAAVSSLPFGGRSQSRLPDKSLRILVGFAAGGGSELMARVIAPQLERRIGRRVSVQNKPSGADIAAGDLFKRDLGQGLIVAFMPSTTLPTTPTGSPFPFDSQSKLVPLTTAGPFQIAFAVAPRTGIKTFADYVAWVKAEPKERARLGTTATDLYLQTYALMIGRALDVSYQIIPHQGAAPLVEALAEGSVPAGIGSVTTVLEHNFGGEVKILATSGARRAWVLRDIPTLKELGYPGLELQDWYGFFASSASPPEIIAEWNRQLEAVLLDKEVMAALAQLGCDVETCTLAEAAARLAANIEAWTQRMRAVGIKMKN</sequence>
<dbReference type="AlphaFoldDB" id="A0A1T4MQZ9"/>
<dbReference type="Gene3D" id="3.40.190.150">
    <property type="entry name" value="Bordetella uptake gene, domain 1"/>
    <property type="match status" value="1"/>
</dbReference>
<protein>
    <submittedName>
        <fullName evidence="2">Tripartite-type tricarboxylate transporter, receptor component TctC</fullName>
    </submittedName>
</protein>
<dbReference type="Proteomes" id="UP000190092">
    <property type="component" value="Unassembled WGS sequence"/>
</dbReference>
<dbReference type="InterPro" id="IPR042100">
    <property type="entry name" value="Bug_dom1"/>
</dbReference>
<dbReference type="RefSeq" id="WP_170920858.1">
    <property type="nucleotide sequence ID" value="NZ_FUWJ01000002.1"/>
</dbReference>
<evidence type="ECO:0000313" key="3">
    <source>
        <dbReference type="Proteomes" id="UP000190092"/>
    </source>
</evidence>
<reference evidence="3" key="1">
    <citation type="submission" date="2017-02" db="EMBL/GenBank/DDBJ databases">
        <authorList>
            <person name="Varghese N."/>
            <person name="Submissions S."/>
        </authorList>
    </citation>
    <scope>NUCLEOTIDE SEQUENCE [LARGE SCALE GENOMIC DNA]</scope>
    <source>
        <strain evidence="3">ATCC 27094</strain>
    </source>
</reference>